<organism evidence="2 3">
    <name type="scientific">Eumeta variegata</name>
    <name type="common">Bagworm moth</name>
    <name type="synonym">Eumeta japonica</name>
    <dbReference type="NCBI Taxonomy" id="151549"/>
    <lineage>
        <taxon>Eukaryota</taxon>
        <taxon>Metazoa</taxon>
        <taxon>Ecdysozoa</taxon>
        <taxon>Arthropoda</taxon>
        <taxon>Hexapoda</taxon>
        <taxon>Insecta</taxon>
        <taxon>Pterygota</taxon>
        <taxon>Neoptera</taxon>
        <taxon>Endopterygota</taxon>
        <taxon>Lepidoptera</taxon>
        <taxon>Glossata</taxon>
        <taxon>Ditrysia</taxon>
        <taxon>Tineoidea</taxon>
        <taxon>Psychidae</taxon>
        <taxon>Oiketicinae</taxon>
        <taxon>Eumeta</taxon>
    </lineage>
</organism>
<gene>
    <name evidence="2" type="ORF">EVAR_71052_1</name>
</gene>
<dbReference type="EMBL" id="BGZK01005301">
    <property type="protein sequence ID" value="GBP13434.1"/>
    <property type="molecule type" value="Genomic_DNA"/>
</dbReference>
<accession>A0A4C1TH24</accession>
<feature type="compositionally biased region" description="Polar residues" evidence="1">
    <location>
        <begin position="11"/>
        <end position="21"/>
    </location>
</feature>
<proteinExistence type="predicted"/>
<evidence type="ECO:0000313" key="2">
    <source>
        <dbReference type="EMBL" id="GBP13434.1"/>
    </source>
</evidence>
<dbReference type="Proteomes" id="UP000299102">
    <property type="component" value="Unassembled WGS sequence"/>
</dbReference>
<name>A0A4C1TH24_EUMVA</name>
<dbReference type="AlphaFoldDB" id="A0A4C1TH24"/>
<reference evidence="2 3" key="1">
    <citation type="journal article" date="2019" name="Commun. Biol.">
        <title>The bagworm genome reveals a unique fibroin gene that provides high tensile strength.</title>
        <authorList>
            <person name="Kono N."/>
            <person name="Nakamura H."/>
            <person name="Ohtoshi R."/>
            <person name="Tomita M."/>
            <person name="Numata K."/>
            <person name="Arakawa K."/>
        </authorList>
    </citation>
    <scope>NUCLEOTIDE SEQUENCE [LARGE SCALE GENOMIC DNA]</scope>
</reference>
<evidence type="ECO:0000313" key="3">
    <source>
        <dbReference type="Proteomes" id="UP000299102"/>
    </source>
</evidence>
<feature type="region of interest" description="Disordered" evidence="1">
    <location>
        <begin position="105"/>
        <end position="148"/>
    </location>
</feature>
<evidence type="ECO:0000256" key="1">
    <source>
        <dbReference type="SAM" id="MobiDB-lite"/>
    </source>
</evidence>
<feature type="region of interest" description="Disordered" evidence="1">
    <location>
        <begin position="1"/>
        <end position="25"/>
    </location>
</feature>
<keyword evidence="3" id="KW-1185">Reference proteome</keyword>
<protein>
    <submittedName>
        <fullName evidence="2">Uncharacterized protein</fullName>
    </submittedName>
</protein>
<feature type="compositionally biased region" description="Basic residues" evidence="1">
    <location>
        <begin position="137"/>
        <end position="148"/>
    </location>
</feature>
<sequence length="252" mass="27419">MPLKSLIGNGAETQTSSLTNTRGGGGAAAIKAPAICGRARHLFADTCAAHAPYIIATDNARPTIARFALYISRNMILLQFADKFKTIKDIAVENIKKIPGRVRGDLARRGGNARQANSPARRSECGGAASGPDSHGRVRRAPRSTNRRRVATLPSAFAYSRAYNTRGPARGEARHRRDNFFRSAGRPEPSSAARAARERAATSNWIVHTPRSCIAKEPRRSRGAAPRAPGPVLARLRYCRSRRPDNLTRFSL</sequence>
<comment type="caution">
    <text evidence="2">The sequence shown here is derived from an EMBL/GenBank/DDBJ whole genome shotgun (WGS) entry which is preliminary data.</text>
</comment>